<proteinExistence type="inferred from homology"/>
<feature type="binding site" evidence="11">
    <location>
        <position position="132"/>
    </location>
    <ligand>
        <name>ATP</name>
        <dbReference type="ChEBI" id="CHEBI:30616"/>
    </ligand>
</feature>
<dbReference type="GO" id="GO:0004694">
    <property type="term" value="F:eukaryotic translation initiation factor 2alpha kinase activity"/>
    <property type="evidence" value="ECO:0007669"/>
    <property type="project" value="TreeGrafter"/>
</dbReference>
<evidence type="ECO:0000313" key="16">
    <source>
        <dbReference type="EnsemblProtists" id="EKX53892"/>
    </source>
</evidence>
<keyword evidence="12" id="KW-0175">Coiled coil</keyword>
<dbReference type="EMBL" id="JH992969">
    <property type="protein sequence ID" value="EKX53892.1"/>
    <property type="molecule type" value="Genomic_DNA"/>
</dbReference>
<organism evidence="15">
    <name type="scientific">Guillardia theta (strain CCMP2712)</name>
    <name type="common">Cryptophyte</name>
    <dbReference type="NCBI Taxonomy" id="905079"/>
    <lineage>
        <taxon>Eukaryota</taxon>
        <taxon>Cryptophyceae</taxon>
        <taxon>Pyrenomonadales</taxon>
        <taxon>Geminigeraceae</taxon>
        <taxon>Guillardia</taxon>
    </lineage>
</organism>
<comment type="catalytic activity">
    <reaction evidence="9">
        <text>L-threonyl-[protein] + ATP = O-phospho-L-threonyl-[protein] + ADP + H(+)</text>
        <dbReference type="Rhea" id="RHEA:46608"/>
        <dbReference type="Rhea" id="RHEA-COMP:11060"/>
        <dbReference type="Rhea" id="RHEA-COMP:11605"/>
        <dbReference type="ChEBI" id="CHEBI:15378"/>
        <dbReference type="ChEBI" id="CHEBI:30013"/>
        <dbReference type="ChEBI" id="CHEBI:30616"/>
        <dbReference type="ChEBI" id="CHEBI:61977"/>
        <dbReference type="ChEBI" id="CHEBI:456216"/>
        <dbReference type="EC" id="2.7.11.1"/>
    </reaction>
    <physiologicalReaction direction="left-to-right" evidence="9">
        <dbReference type="Rhea" id="RHEA:46609"/>
    </physiologicalReaction>
</comment>
<dbReference type="OMA" id="HKDPANR"/>
<name>L1JZV8_GUITC</name>
<dbReference type="PROSITE" id="PS50011">
    <property type="entry name" value="PROTEIN_KINASE_DOM"/>
    <property type="match status" value="1"/>
</dbReference>
<dbReference type="InterPro" id="IPR008271">
    <property type="entry name" value="Ser/Thr_kinase_AS"/>
</dbReference>
<keyword evidence="4 11" id="KW-0547">Nucleotide-binding</keyword>
<dbReference type="Gene3D" id="1.10.510.10">
    <property type="entry name" value="Transferase(Phosphotransferase) domain 1"/>
    <property type="match status" value="1"/>
</dbReference>
<evidence type="ECO:0000256" key="1">
    <source>
        <dbReference type="ARBA" id="ARBA00012513"/>
    </source>
</evidence>
<feature type="domain" description="Protein kinase" evidence="14">
    <location>
        <begin position="102"/>
        <end position="377"/>
    </location>
</feature>
<dbReference type="PANTHER" id="PTHR11042:SF160">
    <property type="entry name" value="EUKARYOTIC TRANSLATION INITIATION FACTOR 2-ALPHA KINASE 1"/>
    <property type="match status" value="1"/>
</dbReference>
<dbReference type="KEGG" id="gtt:GUITHDRAFT_84326"/>
<evidence type="ECO:0000256" key="2">
    <source>
        <dbReference type="ARBA" id="ARBA00022527"/>
    </source>
</evidence>
<evidence type="ECO:0000256" key="12">
    <source>
        <dbReference type="SAM" id="Coils"/>
    </source>
</evidence>
<dbReference type="Pfam" id="PF00069">
    <property type="entry name" value="Pkinase"/>
    <property type="match status" value="1"/>
</dbReference>
<dbReference type="eggNOG" id="KOG1033">
    <property type="taxonomic scope" value="Eukaryota"/>
</dbReference>
<dbReference type="Proteomes" id="UP000011087">
    <property type="component" value="Unassembled WGS sequence"/>
</dbReference>
<evidence type="ECO:0000256" key="9">
    <source>
        <dbReference type="ARBA" id="ARBA00048659"/>
    </source>
</evidence>
<evidence type="ECO:0000313" key="15">
    <source>
        <dbReference type="EMBL" id="EKX53892.1"/>
    </source>
</evidence>
<keyword evidence="6 11" id="KW-0067">ATP-binding</keyword>
<dbReference type="RefSeq" id="XP_005840872.1">
    <property type="nucleotide sequence ID" value="XM_005840815.1"/>
</dbReference>
<comment type="similarity">
    <text evidence="8">Belongs to the protein kinase superfamily. Ser/Thr protein kinase family. GCN2 subfamily.</text>
</comment>
<evidence type="ECO:0000256" key="10">
    <source>
        <dbReference type="ARBA" id="ARBA00048977"/>
    </source>
</evidence>
<reference evidence="15 17" key="1">
    <citation type="journal article" date="2012" name="Nature">
        <title>Algal genomes reveal evolutionary mosaicism and the fate of nucleomorphs.</title>
        <authorList>
            <consortium name="DOE Joint Genome Institute"/>
            <person name="Curtis B.A."/>
            <person name="Tanifuji G."/>
            <person name="Burki F."/>
            <person name="Gruber A."/>
            <person name="Irimia M."/>
            <person name="Maruyama S."/>
            <person name="Arias M.C."/>
            <person name="Ball S.G."/>
            <person name="Gile G.H."/>
            <person name="Hirakawa Y."/>
            <person name="Hopkins J.F."/>
            <person name="Kuo A."/>
            <person name="Rensing S.A."/>
            <person name="Schmutz J."/>
            <person name="Symeonidi A."/>
            <person name="Elias M."/>
            <person name="Eveleigh R.J."/>
            <person name="Herman E.K."/>
            <person name="Klute M.J."/>
            <person name="Nakayama T."/>
            <person name="Obornik M."/>
            <person name="Reyes-Prieto A."/>
            <person name="Armbrust E.V."/>
            <person name="Aves S.J."/>
            <person name="Beiko R.G."/>
            <person name="Coutinho P."/>
            <person name="Dacks J.B."/>
            <person name="Durnford D.G."/>
            <person name="Fast N.M."/>
            <person name="Green B.R."/>
            <person name="Grisdale C.J."/>
            <person name="Hempel F."/>
            <person name="Henrissat B."/>
            <person name="Hoppner M.P."/>
            <person name="Ishida K."/>
            <person name="Kim E."/>
            <person name="Koreny L."/>
            <person name="Kroth P.G."/>
            <person name="Liu Y."/>
            <person name="Malik S.B."/>
            <person name="Maier U.G."/>
            <person name="McRose D."/>
            <person name="Mock T."/>
            <person name="Neilson J.A."/>
            <person name="Onodera N.T."/>
            <person name="Poole A.M."/>
            <person name="Pritham E.J."/>
            <person name="Richards T.A."/>
            <person name="Rocap G."/>
            <person name="Roy S.W."/>
            <person name="Sarai C."/>
            <person name="Schaack S."/>
            <person name="Shirato S."/>
            <person name="Slamovits C.H."/>
            <person name="Spencer D.F."/>
            <person name="Suzuki S."/>
            <person name="Worden A.Z."/>
            <person name="Zauner S."/>
            <person name="Barry K."/>
            <person name="Bell C."/>
            <person name="Bharti A.K."/>
            <person name="Crow J.A."/>
            <person name="Grimwood J."/>
            <person name="Kramer R."/>
            <person name="Lindquist E."/>
            <person name="Lucas S."/>
            <person name="Salamov A."/>
            <person name="McFadden G.I."/>
            <person name="Lane C.E."/>
            <person name="Keeling P.J."/>
            <person name="Gray M.W."/>
            <person name="Grigoriev I.V."/>
            <person name="Archibald J.M."/>
        </authorList>
    </citation>
    <scope>NUCLEOTIDE SEQUENCE</scope>
    <source>
        <strain evidence="15 17">CCMP2712</strain>
    </source>
</reference>
<feature type="region of interest" description="Disordered" evidence="13">
    <location>
        <begin position="1"/>
        <end position="25"/>
    </location>
</feature>
<accession>L1JZV8</accession>
<feature type="coiled-coil region" evidence="12">
    <location>
        <begin position="492"/>
        <end position="526"/>
    </location>
</feature>
<keyword evidence="17" id="KW-1185">Reference proteome</keyword>
<dbReference type="OrthoDB" id="341578at2759"/>
<dbReference type="InterPro" id="IPR011009">
    <property type="entry name" value="Kinase-like_dom_sf"/>
</dbReference>
<dbReference type="GO" id="GO:0005737">
    <property type="term" value="C:cytoplasm"/>
    <property type="evidence" value="ECO:0007669"/>
    <property type="project" value="TreeGrafter"/>
</dbReference>
<dbReference type="AlphaFoldDB" id="L1JZV8"/>
<dbReference type="SMART" id="SM00220">
    <property type="entry name" value="S_TKc"/>
    <property type="match status" value="1"/>
</dbReference>
<comment type="catalytic activity">
    <reaction evidence="10">
        <text>L-seryl-[protein] + ATP = O-phospho-L-seryl-[protein] + ADP + H(+)</text>
        <dbReference type="Rhea" id="RHEA:17989"/>
        <dbReference type="Rhea" id="RHEA-COMP:9863"/>
        <dbReference type="Rhea" id="RHEA-COMP:11604"/>
        <dbReference type="ChEBI" id="CHEBI:15378"/>
        <dbReference type="ChEBI" id="CHEBI:29999"/>
        <dbReference type="ChEBI" id="CHEBI:30616"/>
        <dbReference type="ChEBI" id="CHEBI:83421"/>
        <dbReference type="ChEBI" id="CHEBI:456216"/>
        <dbReference type="EC" id="2.7.11.1"/>
    </reaction>
    <physiologicalReaction direction="left-to-right" evidence="10">
        <dbReference type="Rhea" id="RHEA:17990"/>
    </physiologicalReaction>
</comment>
<sequence>MKFDGSNHEPKNPHVRGQDHPHCESLDMKSHSYEKKICIEIPESSINFNGHLQTVAESEEGCLNLSILDSGHTVKDDLHLTLSSSGLWMGSHASQQRFRSEFKEVDFIGKGGFGKVYKVYHYLSDREYAIKKIEINDSNAEHVQSVIREVRMLAKLDNHGNVVRYYNAWIEEDFSARWKYTLYLQMEYVMCRTLEEWLSSENRKEVDYAESFSIVRQVTCALEWIHSHGVVHRDLKPSNLFISIDGVIKLGDFGLAREIAKCAGDTEEASPHSYSSNHTQGVGTQVYASPEQLKGRQCSDKSDIFSLGLLIVEVHHVFRTGMERVMTLSNARQSMFPESFDRDFRFMSAMARKCVSDNLDKRPSAAELMVSFCHTPVNKSHLLHQDLNVSSPKIRISMFPSPDSSPSTSPQQDVQCDPFSADKLEAIDLNQDNDAGSPDVPAPRCSCTKAKRVLHGDFVADGRHHDSKEHKNGRQLQECAQGEGCDCTCPRVKELEKIVDKLLHEKRVAQDRIQELERLVQQQASLAASLLCLGNVVYTDDGSSCKIPILRNRGPKTHSGHIYSLQ</sequence>
<dbReference type="SUPFAM" id="SSF56112">
    <property type="entry name" value="Protein kinase-like (PK-like)"/>
    <property type="match status" value="1"/>
</dbReference>
<dbReference type="CDD" id="cd13996">
    <property type="entry name" value="STKc_EIF2AK"/>
    <property type="match status" value="1"/>
</dbReference>
<evidence type="ECO:0000256" key="11">
    <source>
        <dbReference type="PROSITE-ProRule" id="PRU10141"/>
    </source>
</evidence>
<keyword evidence="3" id="KW-0808">Transferase</keyword>
<reference evidence="16" key="3">
    <citation type="submission" date="2015-06" db="UniProtKB">
        <authorList>
            <consortium name="EnsemblProtists"/>
        </authorList>
    </citation>
    <scope>IDENTIFICATION</scope>
</reference>
<dbReference type="InterPro" id="IPR000719">
    <property type="entry name" value="Prot_kinase_dom"/>
</dbReference>
<reference evidence="17" key="2">
    <citation type="submission" date="2012-11" db="EMBL/GenBank/DDBJ databases">
        <authorList>
            <person name="Kuo A."/>
            <person name="Curtis B.A."/>
            <person name="Tanifuji G."/>
            <person name="Burki F."/>
            <person name="Gruber A."/>
            <person name="Irimia M."/>
            <person name="Maruyama S."/>
            <person name="Arias M.C."/>
            <person name="Ball S.G."/>
            <person name="Gile G.H."/>
            <person name="Hirakawa Y."/>
            <person name="Hopkins J.F."/>
            <person name="Rensing S.A."/>
            <person name="Schmutz J."/>
            <person name="Symeonidi A."/>
            <person name="Elias M."/>
            <person name="Eveleigh R.J."/>
            <person name="Herman E.K."/>
            <person name="Klute M.J."/>
            <person name="Nakayama T."/>
            <person name="Obornik M."/>
            <person name="Reyes-Prieto A."/>
            <person name="Armbrust E.V."/>
            <person name="Aves S.J."/>
            <person name="Beiko R.G."/>
            <person name="Coutinho P."/>
            <person name="Dacks J.B."/>
            <person name="Durnford D.G."/>
            <person name="Fast N.M."/>
            <person name="Green B.R."/>
            <person name="Grisdale C."/>
            <person name="Hempe F."/>
            <person name="Henrissat B."/>
            <person name="Hoppner M.P."/>
            <person name="Ishida K.-I."/>
            <person name="Kim E."/>
            <person name="Koreny L."/>
            <person name="Kroth P.G."/>
            <person name="Liu Y."/>
            <person name="Malik S.-B."/>
            <person name="Maier U.G."/>
            <person name="McRose D."/>
            <person name="Mock T."/>
            <person name="Neilson J.A."/>
            <person name="Onodera N.T."/>
            <person name="Poole A.M."/>
            <person name="Pritham E.J."/>
            <person name="Richards T.A."/>
            <person name="Rocap G."/>
            <person name="Roy S.W."/>
            <person name="Sarai C."/>
            <person name="Schaack S."/>
            <person name="Shirato S."/>
            <person name="Slamovits C.H."/>
            <person name="Spencer D.F."/>
            <person name="Suzuki S."/>
            <person name="Worden A.Z."/>
            <person name="Zauner S."/>
            <person name="Barry K."/>
            <person name="Bell C."/>
            <person name="Bharti A.K."/>
            <person name="Crow J.A."/>
            <person name="Grimwood J."/>
            <person name="Kramer R."/>
            <person name="Lindquist E."/>
            <person name="Lucas S."/>
            <person name="Salamov A."/>
            <person name="McFadden G.I."/>
            <person name="Lane C.E."/>
            <person name="Keeling P.J."/>
            <person name="Gray M.W."/>
            <person name="Grigoriev I.V."/>
            <person name="Archibald J.M."/>
        </authorList>
    </citation>
    <scope>NUCLEOTIDE SEQUENCE</scope>
    <source>
        <strain evidence="17">CCMP2712</strain>
    </source>
</reference>
<evidence type="ECO:0000256" key="8">
    <source>
        <dbReference type="ARBA" id="ARBA00037982"/>
    </source>
</evidence>
<evidence type="ECO:0000256" key="3">
    <source>
        <dbReference type="ARBA" id="ARBA00022679"/>
    </source>
</evidence>
<dbReference type="InterPro" id="IPR017441">
    <property type="entry name" value="Protein_kinase_ATP_BS"/>
</dbReference>
<dbReference type="PaxDb" id="55529-EKX53892"/>
<keyword evidence="7" id="KW-0652">Protein synthesis inhibitor</keyword>
<dbReference type="InterPro" id="IPR050339">
    <property type="entry name" value="CC_SR_Kinase"/>
</dbReference>
<feature type="compositionally biased region" description="Low complexity" evidence="13">
    <location>
        <begin position="397"/>
        <end position="410"/>
    </location>
</feature>
<dbReference type="GeneID" id="17310362"/>
<evidence type="ECO:0000313" key="17">
    <source>
        <dbReference type="Proteomes" id="UP000011087"/>
    </source>
</evidence>
<evidence type="ECO:0000256" key="6">
    <source>
        <dbReference type="ARBA" id="ARBA00022840"/>
    </source>
</evidence>
<dbReference type="PROSITE" id="PS00107">
    <property type="entry name" value="PROTEIN_KINASE_ATP"/>
    <property type="match status" value="1"/>
</dbReference>
<keyword evidence="5" id="KW-0418">Kinase</keyword>
<dbReference type="STRING" id="905079.L1JZV8"/>
<dbReference type="GO" id="GO:0005524">
    <property type="term" value="F:ATP binding"/>
    <property type="evidence" value="ECO:0007669"/>
    <property type="project" value="UniProtKB-UniRule"/>
</dbReference>
<dbReference type="GO" id="GO:0005634">
    <property type="term" value="C:nucleus"/>
    <property type="evidence" value="ECO:0007669"/>
    <property type="project" value="TreeGrafter"/>
</dbReference>
<keyword evidence="2" id="KW-0723">Serine/threonine-protein kinase</keyword>
<dbReference type="PANTHER" id="PTHR11042">
    <property type="entry name" value="EUKARYOTIC TRANSLATION INITIATION FACTOR 2-ALPHA KINASE EIF2-ALPHA KINASE -RELATED"/>
    <property type="match status" value="1"/>
</dbReference>
<dbReference type="EC" id="2.7.11.1" evidence="1"/>
<evidence type="ECO:0000256" key="5">
    <source>
        <dbReference type="ARBA" id="ARBA00022777"/>
    </source>
</evidence>
<dbReference type="PROSITE" id="PS00108">
    <property type="entry name" value="PROTEIN_KINASE_ST"/>
    <property type="match status" value="1"/>
</dbReference>
<evidence type="ECO:0000256" key="7">
    <source>
        <dbReference type="ARBA" id="ARBA00023193"/>
    </source>
</evidence>
<evidence type="ECO:0000256" key="13">
    <source>
        <dbReference type="SAM" id="MobiDB-lite"/>
    </source>
</evidence>
<protein>
    <recommendedName>
        <fullName evidence="1">non-specific serine/threonine protein kinase</fullName>
        <ecNumber evidence="1">2.7.11.1</ecNumber>
    </recommendedName>
</protein>
<feature type="region of interest" description="Disordered" evidence="13">
    <location>
        <begin position="395"/>
        <end position="416"/>
    </location>
</feature>
<evidence type="ECO:0000259" key="14">
    <source>
        <dbReference type="PROSITE" id="PS50011"/>
    </source>
</evidence>
<dbReference type="Gene3D" id="3.30.200.20">
    <property type="entry name" value="Phosphorylase Kinase, domain 1"/>
    <property type="match status" value="1"/>
</dbReference>
<gene>
    <name evidence="15" type="ORF">GUITHDRAFT_84326</name>
</gene>
<evidence type="ECO:0000256" key="4">
    <source>
        <dbReference type="ARBA" id="ARBA00022741"/>
    </source>
</evidence>
<dbReference type="GO" id="GO:0017148">
    <property type="term" value="P:negative regulation of translation"/>
    <property type="evidence" value="ECO:0007669"/>
    <property type="project" value="UniProtKB-KW"/>
</dbReference>
<dbReference type="HOGENOM" id="CLU_481879_0_0_1"/>
<dbReference type="EnsemblProtists" id="EKX53892">
    <property type="protein sequence ID" value="EKX53892"/>
    <property type="gene ID" value="GUITHDRAFT_84326"/>
</dbReference>